<name>A0A2S8JDF9_RHOOP</name>
<feature type="transmembrane region" description="Helical" evidence="12">
    <location>
        <begin position="276"/>
        <end position="297"/>
    </location>
</feature>
<keyword evidence="5 12" id="KW-0812">Transmembrane</keyword>
<comment type="caution">
    <text evidence="14">The sequence shown here is derived from an EMBL/GenBank/DDBJ whole genome shotgun (WGS) entry which is preliminary data.</text>
</comment>
<evidence type="ECO:0000256" key="1">
    <source>
        <dbReference type="ARBA" id="ARBA00004651"/>
    </source>
</evidence>
<gene>
    <name evidence="14" type="ORF">C5613_09530</name>
</gene>
<feature type="transmembrane region" description="Helical" evidence="12">
    <location>
        <begin position="331"/>
        <end position="357"/>
    </location>
</feature>
<evidence type="ECO:0000313" key="15">
    <source>
        <dbReference type="Proteomes" id="UP000239290"/>
    </source>
</evidence>
<feature type="transmembrane region" description="Helical" evidence="12">
    <location>
        <begin position="304"/>
        <end position="325"/>
    </location>
</feature>
<feature type="region of interest" description="Disordered" evidence="11">
    <location>
        <begin position="430"/>
        <end position="449"/>
    </location>
</feature>
<keyword evidence="3" id="KW-0813">Transport</keyword>
<dbReference type="PANTHER" id="PTHR43045:SF1">
    <property type="entry name" value="SHIKIMATE TRANSPORTER"/>
    <property type="match status" value="1"/>
</dbReference>
<reference evidence="15" key="1">
    <citation type="submission" date="2018-02" db="EMBL/GenBank/DDBJ databases">
        <title>Draft genome sequencing of Rhodococcus opacus KU647198.</title>
        <authorList>
            <person name="Zheng B.-X."/>
        </authorList>
    </citation>
    <scope>NUCLEOTIDE SEQUENCE [LARGE SCALE GENOMIC DNA]</scope>
    <source>
        <strain evidence="15">04-OD7</strain>
    </source>
</reference>
<dbReference type="RefSeq" id="WP_105414107.1">
    <property type="nucleotide sequence ID" value="NZ_PUIO01000009.1"/>
</dbReference>
<dbReference type="Gene3D" id="1.20.1250.20">
    <property type="entry name" value="MFS general substrate transporter like domains"/>
    <property type="match status" value="2"/>
</dbReference>
<proteinExistence type="inferred from homology"/>
<feature type="transmembrane region" description="Helical" evidence="12">
    <location>
        <begin position="369"/>
        <end position="391"/>
    </location>
</feature>
<dbReference type="InterPro" id="IPR036259">
    <property type="entry name" value="MFS_trans_sf"/>
</dbReference>
<evidence type="ECO:0000256" key="12">
    <source>
        <dbReference type="SAM" id="Phobius"/>
    </source>
</evidence>
<keyword evidence="6" id="KW-0769">Symport</keyword>
<evidence type="ECO:0000313" key="14">
    <source>
        <dbReference type="EMBL" id="PQP25087.1"/>
    </source>
</evidence>
<evidence type="ECO:0000256" key="3">
    <source>
        <dbReference type="ARBA" id="ARBA00022448"/>
    </source>
</evidence>
<comment type="function">
    <text evidence="9">May be a proton symporter involved in the uptake of osmolytes such as proline and glycine betaine.</text>
</comment>
<dbReference type="SUPFAM" id="SSF103473">
    <property type="entry name" value="MFS general substrate transporter"/>
    <property type="match status" value="1"/>
</dbReference>
<evidence type="ECO:0000256" key="10">
    <source>
        <dbReference type="ARBA" id="ARBA00039918"/>
    </source>
</evidence>
<evidence type="ECO:0000256" key="8">
    <source>
        <dbReference type="ARBA" id="ARBA00023136"/>
    </source>
</evidence>
<evidence type="ECO:0000256" key="6">
    <source>
        <dbReference type="ARBA" id="ARBA00022847"/>
    </source>
</evidence>
<dbReference type="EMBL" id="PUIO01000009">
    <property type="protein sequence ID" value="PQP25087.1"/>
    <property type="molecule type" value="Genomic_DNA"/>
</dbReference>
<dbReference type="AlphaFoldDB" id="A0A2S8JDF9"/>
<protein>
    <recommendedName>
        <fullName evidence="10">Putative proline/betaine transporter</fullName>
    </recommendedName>
</protein>
<comment type="similarity">
    <text evidence="2">Belongs to the major facilitator superfamily. Metabolite:H+ Symporter (MHS) family (TC 2.A.1.6) family.</text>
</comment>
<dbReference type="InterPro" id="IPR020846">
    <property type="entry name" value="MFS_dom"/>
</dbReference>
<dbReference type="GO" id="GO:0015293">
    <property type="term" value="F:symporter activity"/>
    <property type="evidence" value="ECO:0007669"/>
    <property type="project" value="UniProtKB-KW"/>
</dbReference>
<feature type="transmembrane region" description="Helical" evidence="12">
    <location>
        <begin position="12"/>
        <end position="38"/>
    </location>
</feature>
<dbReference type="CDD" id="cd17369">
    <property type="entry name" value="MFS_ShiA_like"/>
    <property type="match status" value="1"/>
</dbReference>
<feature type="transmembrane region" description="Helical" evidence="12">
    <location>
        <begin position="150"/>
        <end position="173"/>
    </location>
</feature>
<dbReference type="PANTHER" id="PTHR43045">
    <property type="entry name" value="SHIKIMATE TRANSPORTER"/>
    <property type="match status" value="1"/>
</dbReference>
<dbReference type="FunFam" id="1.20.1250.20:FF:000001">
    <property type="entry name" value="Dicarboxylate MFS transporter"/>
    <property type="match status" value="1"/>
</dbReference>
<feature type="transmembrane region" description="Helical" evidence="12">
    <location>
        <begin position="239"/>
        <end position="264"/>
    </location>
</feature>
<dbReference type="InterPro" id="IPR011701">
    <property type="entry name" value="MFS"/>
</dbReference>
<evidence type="ECO:0000256" key="9">
    <source>
        <dbReference type="ARBA" id="ARBA00037295"/>
    </source>
</evidence>
<feature type="domain" description="Major facilitator superfamily (MFS) profile" evidence="13">
    <location>
        <begin position="12"/>
        <end position="422"/>
    </location>
</feature>
<dbReference type="Pfam" id="PF07690">
    <property type="entry name" value="MFS_1"/>
    <property type="match status" value="1"/>
</dbReference>
<feature type="transmembrane region" description="Helical" evidence="12">
    <location>
        <begin position="85"/>
        <end position="103"/>
    </location>
</feature>
<sequence length="449" mass="48071">MTGSRPAQQRKVFAASAIGTTIEWYDFFVYATAAALVFSSQFFGAMDPAVALLTSMATIGVTFIARPFGSAVVGHFGDKIGRKEMLVLTLALMGISTFLVGLLPTYAQIGIWAPILLVFLRFLQGISAGGEWAGAALMAVEHAPANKRGLWGGSVQIGTPVGLVLATGSFLLVAQFTTEDEFLSWGWRVPFFVSILLVAIGYYVRTKIDESPEFREMKAQSRQESAPIIDIFRQHKRPLVIGTLTFLGTNMAGYMIISFLLSYATNTLGIDRTDVLLVQVVGSFFWVAVILATSYLTDRVGGRALFIVGFTLQVLVAVPFMLLVGTGRVLLMYPAALLLIISLGLTMGPQSAVFVSLFPTRVRYSGASLAYAFGAILGGGPAPFVATYLVQRFDSPFAVGLYIAGAGLISLCAALAIRRTDLVGLRHGPEAAKDPSAHGDNHSTTLVNS</sequence>
<evidence type="ECO:0000256" key="5">
    <source>
        <dbReference type="ARBA" id="ARBA00022692"/>
    </source>
</evidence>
<feature type="transmembrane region" description="Helical" evidence="12">
    <location>
        <begin position="109"/>
        <end position="129"/>
    </location>
</feature>
<keyword evidence="4" id="KW-1003">Cell membrane</keyword>
<evidence type="ECO:0000256" key="2">
    <source>
        <dbReference type="ARBA" id="ARBA00008240"/>
    </source>
</evidence>
<accession>A0A2S8JDF9</accession>
<keyword evidence="8 12" id="KW-0472">Membrane</keyword>
<organism evidence="14 15">
    <name type="scientific">Rhodococcus opacus</name>
    <name type="common">Nocardia opaca</name>
    <dbReference type="NCBI Taxonomy" id="37919"/>
    <lineage>
        <taxon>Bacteria</taxon>
        <taxon>Bacillati</taxon>
        <taxon>Actinomycetota</taxon>
        <taxon>Actinomycetes</taxon>
        <taxon>Mycobacteriales</taxon>
        <taxon>Nocardiaceae</taxon>
        <taxon>Rhodococcus</taxon>
    </lineage>
</organism>
<feature type="transmembrane region" description="Helical" evidence="12">
    <location>
        <begin position="397"/>
        <end position="417"/>
    </location>
</feature>
<evidence type="ECO:0000256" key="7">
    <source>
        <dbReference type="ARBA" id="ARBA00022989"/>
    </source>
</evidence>
<evidence type="ECO:0000259" key="13">
    <source>
        <dbReference type="PROSITE" id="PS50850"/>
    </source>
</evidence>
<dbReference type="Proteomes" id="UP000239290">
    <property type="component" value="Unassembled WGS sequence"/>
</dbReference>
<dbReference type="GO" id="GO:0005886">
    <property type="term" value="C:plasma membrane"/>
    <property type="evidence" value="ECO:0007669"/>
    <property type="project" value="UniProtKB-SubCell"/>
</dbReference>
<keyword evidence="7 12" id="KW-1133">Transmembrane helix</keyword>
<comment type="subcellular location">
    <subcellularLocation>
        <location evidence="1">Cell membrane</location>
        <topology evidence="1">Multi-pass membrane protein</topology>
    </subcellularLocation>
</comment>
<feature type="transmembrane region" description="Helical" evidence="12">
    <location>
        <begin position="50"/>
        <end position="73"/>
    </location>
</feature>
<feature type="transmembrane region" description="Helical" evidence="12">
    <location>
        <begin position="185"/>
        <end position="204"/>
    </location>
</feature>
<dbReference type="PROSITE" id="PS50850">
    <property type="entry name" value="MFS"/>
    <property type="match status" value="1"/>
</dbReference>
<evidence type="ECO:0000256" key="4">
    <source>
        <dbReference type="ARBA" id="ARBA00022475"/>
    </source>
</evidence>
<feature type="compositionally biased region" description="Basic and acidic residues" evidence="11">
    <location>
        <begin position="430"/>
        <end position="441"/>
    </location>
</feature>
<evidence type="ECO:0000256" key="11">
    <source>
        <dbReference type="SAM" id="MobiDB-lite"/>
    </source>
</evidence>